<keyword evidence="3" id="KW-1185">Reference proteome</keyword>
<evidence type="ECO:0000256" key="1">
    <source>
        <dbReference type="SAM" id="MobiDB-lite"/>
    </source>
</evidence>
<feature type="compositionally biased region" description="Basic and acidic residues" evidence="1">
    <location>
        <begin position="432"/>
        <end position="448"/>
    </location>
</feature>
<evidence type="ECO:0000313" key="2">
    <source>
        <dbReference type="EMBL" id="KAK1471097.1"/>
    </source>
</evidence>
<sequence length="462" mass="52971">MVSSRPANRASGFMTIRRVVKNIRTPVYYVPRPFQIPTTEAKFDSTDVARFDTFGQQLDSKTSKVPELSNVTEARGNDASLSARMPSHFVPAQNSRHRIAAIALYRALVREARAVPLPNDVLRKGVENPLPRLVKKGFKRNQTEASYRLVLAALSKGYKFLNLFKGAQTPSSKEHSEILTYLREKSLRDARSEAGKPPPPPPKIERPKPKWPPLLKRISPLDEPPVYISERHPVPRGDLSGIRHVPNVAVTAHGVVFLRQGKPQHRSVCDYVQKKNKYKIKNMEHLLGSMRDEQQFAKEEDQWDGHLQTEIKSQKRVVERLVRLRQRIEQPLADLPDWVEKPSYERVGTVEPYVFEESYTSSVAATFDDASRRLSDDAADQSARARAFLAIREAEKKALEEDNEYYREKGYKWMIDTPYKKKQRRVAKRKKGGQDRFERRAVRQDKARKSNFVGLSPAPIQV</sequence>
<dbReference type="CDD" id="cd20273">
    <property type="entry name" value="Complex1_LYR_unchar"/>
    <property type="match status" value="1"/>
</dbReference>
<feature type="region of interest" description="Disordered" evidence="1">
    <location>
        <begin position="422"/>
        <end position="462"/>
    </location>
</feature>
<accession>A0AAI9V583</accession>
<comment type="caution">
    <text evidence="2">The sequence shown here is derived from an EMBL/GenBank/DDBJ whole genome shotgun (WGS) entry which is preliminary data.</text>
</comment>
<organism evidence="2 3">
    <name type="scientific">Colletotrichum cuscutae</name>
    <dbReference type="NCBI Taxonomy" id="1209917"/>
    <lineage>
        <taxon>Eukaryota</taxon>
        <taxon>Fungi</taxon>
        <taxon>Dikarya</taxon>
        <taxon>Ascomycota</taxon>
        <taxon>Pezizomycotina</taxon>
        <taxon>Sordariomycetes</taxon>
        <taxon>Hypocreomycetidae</taxon>
        <taxon>Glomerellales</taxon>
        <taxon>Glomerellaceae</taxon>
        <taxon>Colletotrichum</taxon>
        <taxon>Colletotrichum acutatum species complex</taxon>
    </lineage>
</organism>
<evidence type="ECO:0000313" key="3">
    <source>
        <dbReference type="Proteomes" id="UP001239213"/>
    </source>
</evidence>
<protein>
    <recommendedName>
        <fullName evidence="4">DNA repair protein</fullName>
    </recommendedName>
</protein>
<reference evidence="2" key="1">
    <citation type="submission" date="2016-11" db="EMBL/GenBank/DDBJ databases">
        <title>The genome sequence of Colletotrichum cuscutae.</title>
        <authorList>
            <person name="Baroncelli R."/>
        </authorList>
    </citation>
    <scope>NUCLEOTIDE SEQUENCE</scope>
    <source>
        <strain evidence="2">IMI 304802</strain>
    </source>
</reference>
<name>A0AAI9V583_9PEZI</name>
<evidence type="ECO:0008006" key="4">
    <source>
        <dbReference type="Google" id="ProtNLM"/>
    </source>
</evidence>
<dbReference type="AlphaFoldDB" id="A0AAI9V583"/>
<dbReference type="InterPro" id="IPR046896">
    <property type="entry name" value="Cup1-like_N"/>
</dbReference>
<proteinExistence type="predicted"/>
<feature type="region of interest" description="Disordered" evidence="1">
    <location>
        <begin position="188"/>
        <end position="215"/>
    </location>
</feature>
<dbReference type="EMBL" id="MPDP01000212">
    <property type="protein sequence ID" value="KAK1471097.1"/>
    <property type="molecule type" value="Genomic_DNA"/>
</dbReference>
<feature type="compositionally biased region" description="Basic residues" evidence="1">
    <location>
        <begin position="422"/>
        <end position="431"/>
    </location>
</feature>
<dbReference type="Proteomes" id="UP001239213">
    <property type="component" value="Unassembled WGS sequence"/>
</dbReference>
<gene>
    <name evidence="2" type="ORF">CCUS01_06211</name>
</gene>